<evidence type="ECO:0000256" key="2">
    <source>
        <dbReference type="SAM" id="Phobius"/>
    </source>
</evidence>
<evidence type="ECO:0000313" key="4">
    <source>
        <dbReference type="Proteomes" id="UP001161247"/>
    </source>
</evidence>
<feature type="region of interest" description="Disordered" evidence="1">
    <location>
        <begin position="63"/>
        <end position="82"/>
    </location>
</feature>
<accession>A0AAV1DEB8</accession>
<organism evidence="3 4">
    <name type="scientific">Oldenlandia corymbosa var. corymbosa</name>
    <dbReference type="NCBI Taxonomy" id="529605"/>
    <lineage>
        <taxon>Eukaryota</taxon>
        <taxon>Viridiplantae</taxon>
        <taxon>Streptophyta</taxon>
        <taxon>Embryophyta</taxon>
        <taxon>Tracheophyta</taxon>
        <taxon>Spermatophyta</taxon>
        <taxon>Magnoliopsida</taxon>
        <taxon>eudicotyledons</taxon>
        <taxon>Gunneridae</taxon>
        <taxon>Pentapetalae</taxon>
        <taxon>asterids</taxon>
        <taxon>lamiids</taxon>
        <taxon>Gentianales</taxon>
        <taxon>Rubiaceae</taxon>
        <taxon>Rubioideae</taxon>
        <taxon>Spermacoceae</taxon>
        <taxon>Hedyotis-Oldenlandia complex</taxon>
        <taxon>Oldenlandia</taxon>
    </lineage>
</organism>
<gene>
    <name evidence="3" type="ORF">OLC1_LOCUS14752</name>
</gene>
<sequence>MEEELKTATRNHKEGKKLVINVGGVAAVSGSFGGVGMIFLGGVMATTAFAFLFRRRLRRREKFSGDAQNKNRNHGNNLPDVSMTVEVPAGGKFVAAGNYKGEEEEHFSDDMQKDERNGSLSNSRVNENYDGFLAQELNIFQDPKSRSRNEDPLCTDEEAINVSSPTILLVGNTVFDDDELTLPIFSDEKMENYDGNGRVIFDQETEKGCRDIFVDHQGDKMNSDIREVINCPESSDEMTKSMSACEELEPKIHADHERKNFGNSLARISDLEEDFFQPVEGNVSVSNDRKMVNQEEHEKGSKDRDKGGTRNQRVENYDEHFGVDETHEKDAENEFKGIQQPVEFTLNLKEKLQMPMTKQFVKMQALMTLNKVHNVGITEKILLRKGNLGENSFKLSLFGRYILQLVELTQTTTNTHKQRILVFTVLVLSGSLRIWYFSRPFLKIILMHFRNYLLIKLHLQIRSFFRSHLRNHLRIKIIRKMLGI</sequence>
<keyword evidence="2" id="KW-0812">Transmembrane</keyword>
<evidence type="ECO:0000313" key="3">
    <source>
        <dbReference type="EMBL" id="CAI9106214.1"/>
    </source>
</evidence>
<feature type="transmembrane region" description="Helical" evidence="2">
    <location>
        <begin position="420"/>
        <end position="438"/>
    </location>
</feature>
<keyword evidence="2" id="KW-1133">Transmembrane helix</keyword>
<proteinExistence type="predicted"/>
<feature type="transmembrane region" description="Helical" evidence="2">
    <location>
        <begin position="20"/>
        <end position="53"/>
    </location>
</feature>
<evidence type="ECO:0000256" key="1">
    <source>
        <dbReference type="SAM" id="MobiDB-lite"/>
    </source>
</evidence>
<reference evidence="3" key="1">
    <citation type="submission" date="2023-03" db="EMBL/GenBank/DDBJ databases">
        <authorList>
            <person name="Julca I."/>
        </authorList>
    </citation>
    <scope>NUCLEOTIDE SEQUENCE</scope>
</reference>
<dbReference type="EMBL" id="OX459122">
    <property type="protein sequence ID" value="CAI9106214.1"/>
    <property type="molecule type" value="Genomic_DNA"/>
</dbReference>
<dbReference type="Proteomes" id="UP001161247">
    <property type="component" value="Chromosome 5"/>
</dbReference>
<keyword evidence="2" id="KW-0472">Membrane</keyword>
<feature type="compositionally biased region" description="Polar residues" evidence="1">
    <location>
        <begin position="66"/>
        <end position="76"/>
    </location>
</feature>
<protein>
    <submittedName>
        <fullName evidence="3">OLC1v1005313C1</fullName>
    </submittedName>
</protein>
<dbReference type="AlphaFoldDB" id="A0AAV1DEB8"/>
<name>A0AAV1DEB8_OLDCO</name>
<feature type="region of interest" description="Disordered" evidence="1">
    <location>
        <begin position="283"/>
        <end position="316"/>
    </location>
</feature>
<keyword evidence="4" id="KW-1185">Reference proteome</keyword>
<feature type="compositionally biased region" description="Basic and acidic residues" evidence="1">
    <location>
        <begin position="287"/>
        <end position="316"/>
    </location>
</feature>